<dbReference type="EMBL" id="JACRSN010000011">
    <property type="protein sequence ID" value="MBC8533979.1"/>
    <property type="molecule type" value="Genomic_DNA"/>
</dbReference>
<dbReference type="Proteomes" id="UP000651482">
    <property type="component" value="Unassembled WGS sequence"/>
</dbReference>
<organism evidence="1 2">
    <name type="scientific">Yeguia hominis</name>
    <dbReference type="NCBI Taxonomy" id="2763662"/>
    <lineage>
        <taxon>Bacteria</taxon>
        <taxon>Bacillati</taxon>
        <taxon>Bacillota</taxon>
        <taxon>Clostridia</taxon>
        <taxon>Eubacteriales</taxon>
        <taxon>Yeguiaceae</taxon>
        <taxon>Yeguia</taxon>
    </lineage>
</organism>
<name>A0A926D9V6_9FIRM</name>
<proteinExistence type="predicted"/>
<evidence type="ECO:0000313" key="1">
    <source>
        <dbReference type="EMBL" id="MBC8533979.1"/>
    </source>
</evidence>
<dbReference type="AlphaFoldDB" id="A0A926D9V6"/>
<comment type="caution">
    <text evidence="1">The sequence shown here is derived from an EMBL/GenBank/DDBJ whole genome shotgun (WGS) entry which is preliminary data.</text>
</comment>
<sequence>MDAAQTGRISVSPLQRGIHHCFGYENVFFGGCCGDYSFTDFSDYSSYSSESDALDNFLGFNSISYFLYSQRISGAAKTPGCTKGSKKRRWKKKTVAFRTAFSPLE</sequence>
<keyword evidence="2" id="KW-1185">Reference proteome</keyword>
<gene>
    <name evidence="1" type="ORF">IAG03_08180</name>
</gene>
<evidence type="ECO:0000313" key="2">
    <source>
        <dbReference type="Proteomes" id="UP000651482"/>
    </source>
</evidence>
<protein>
    <submittedName>
        <fullName evidence="1">Uncharacterized protein</fullName>
    </submittedName>
</protein>
<reference evidence="1" key="1">
    <citation type="submission" date="2020-08" db="EMBL/GenBank/DDBJ databases">
        <title>Genome public.</title>
        <authorList>
            <person name="Liu C."/>
            <person name="Sun Q."/>
        </authorList>
    </citation>
    <scope>NUCLEOTIDE SEQUENCE</scope>
    <source>
        <strain evidence="1">NSJ-40</strain>
    </source>
</reference>
<accession>A0A926D9V6</accession>
<dbReference type="RefSeq" id="WP_249319632.1">
    <property type="nucleotide sequence ID" value="NZ_JACRSN010000011.1"/>
</dbReference>